<keyword evidence="3" id="KW-1185">Reference proteome</keyword>
<feature type="domain" description="DUF4116" evidence="1">
    <location>
        <begin position="102"/>
        <end position="142"/>
    </location>
</feature>
<accession>A0AA88GA93</accession>
<dbReference type="InterPro" id="IPR025197">
    <property type="entry name" value="DUF4116"/>
</dbReference>
<dbReference type="EMBL" id="PYSW02000047">
    <property type="protein sequence ID" value="KAG2374147.1"/>
    <property type="molecule type" value="Genomic_DNA"/>
</dbReference>
<reference evidence="2 3" key="1">
    <citation type="journal article" date="2018" name="BMC Genomics">
        <title>The genome of Naegleria lovaniensis, the basis for a comparative approach to unravel pathogenicity factors of the human pathogenic amoeba N. fowleri.</title>
        <authorList>
            <person name="Liechti N."/>
            <person name="Schurch N."/>
            <person name="Bruggmann R."/>
            <person name="Wittwer M."/>
        </authorList>
    </citation>
    <scope>NUCLEOTIDE SEQUENCE [LARGE SCALE GENOMIC DNA]</scope>
    <source>
        <strain evidence="2 3">ATCC 30569</strain>
    </source>
</reference>
<name>A0AA88GA93_NAELO</name>
<sequence length="180" mass="20927">MFFNIFISSKYKPKIFSRKKQELRYAANEFYLTQDGQYDEIPPKLLSNQSFVLKALQQGHPRIIDLISPTLLEDEHFVLKTIELGGTMPRHVSKTLRNNKCFMLQALQLCSAAYYYASDELKNDREFALAAVKRYGLESMEFRFIDPAVKSLLKDAQFLEQAKELDPEHADVLIRLVDQE</sequence>
<dbReference type="AlphaFoldDB" id="A0AA88GA93"/>
<evidence type="ECO:0000259" key="1">
    <source>
        <dbReference type="Pfam" id="PF13475"/>
    </source>
</evidence>
<gene>
    <name evidence="2" type="ORF">C9374_010984</name>
</gene>
<comment type="caution">
    <text evidence="2">The sequence shown here is derived from an EMBL/GenBank/DDBJ whole genome shotgun (WGS) entry which is preliminary data.</text>
</comment>
<proteinExistence type="predicted"/>
<evidence type="ECO:0000313" key="2">
    <source>
        <dbReference type="EMBL" id="KAG2374147.1"/>
    </source>
</evidence>
<dbReference type="GeneID" id="68103438"/>
<protein>
    <recommendedName>
        <fullName evidence="1">DUF4116 domain-containing protein</fullName>
    </recommendedName>
</protein>
<organism evidence="2 3">
    <name type="scientific">Naegleria lovaniensis</name>
    <name type="common">Amoeba</name>
    <dbReference type="NCBI Taxonomy" id="51637"/>
    <lineage>
        <taxon>Eukaryota</taxon>
        <taxon>Discoba</taxon>
        <taxon>Heterolobosea</taxon>
        <taxon>Tetramitia</taxon>
        <taxon>Eutetramitia</taxon>
        <taxon>Vahlkampfiidae</taxon>
        <taxon>Naegleria</taxon>
    </lineage>
</organism>
<dbReference type="Pfam" id="PF13475">
    <property type="entry name" value="DUF4116"/>
    <property type="match status" value="1"/>
</dbReference>
<evidence type="ECO:0000313" key="3">
    <source>
        <dbReference type="Proteomes" id="UP000816034"/>
    </source>
</evidence>
<dbReference type="RefSeq" id="XP_044543321.1">
    <property type="nucleotide sequence ID" value="XM_044686588.1"/>
</dbReference>
<dbReference type="Proteomes" id="UP000816034">
    <property type="component" value="Unassembled WGS sequence"/>
</dbReference>